<gene>
    <name evidence="1" type="ORF">LYB30171_01419</name>
</gene>
<proteinExistence type="predicted"/>
<dbReference type="PIRSF" id="PIRSF015283">
    <property type="entry name" value="Regulatory_RpfE"/>
    <property type="match status" value="1"/>
</dbReference>
<dbReference type="InterPro" id="IPR016631">
    <property type="entry name" value="Regulatory_RpfE"/>
</dbReference>
<organism evidence="1 2">
    <name type="scientific">Novilysobacter luteus</name>
    <dbReference type="NCBI Taxonomy" id="2822368"/>
    <lineage>
        <taxon>Bacteria</taxon>
        <taxon>Pseudomonadati</taxon>
        <taxon>Pseudomonadota</taxon>
        <taxon>Gammaproteobacteria</taxon>
        <taxon>Lysobacterales</taxon>
        <taxon>Lysobacteraceae</taxon>
        <taxon>Novilysobacter</taxon>
    </lineage>
</organism>
<sequence>MASATLLLPPAARFGGQRVSPDTARWLGRADRIAAAPGSGAPGDGLTRYFEVLPRGWPAAAVTRQRDAAADANGLWMRADPVFVQPDINGARLMSHGDALALDRSDAEALLPALRPLFGDAGFVLDAPHPARWYLRVPDGAKLPVTVSPEQALGEDLFEHLPAGAEGRRWRSLLSEAQIVLHNHPHNARRAAAGLAPVNSLWFWGAGRLPDQIRTTLDAVLSVDDTLVAFGQAAGASASSLPAVWSAGDGDRLVDLRGSRDLRELDRDWLAPALSSLAAGQLRSVSLEFPDRGGLYVARRHRWRFWRRPLLSFITAPADGSAE</sequence>
<evidence type="ECO:0000313" key="1">
    <source>
        <dbReference type="EMBL" id="CAG4973282.1"/>
    </source>
</evidence>
<accession>A0ABM8UFG2</accession>
<dbReference type="RefSeq" id="WP_215218034.1">
    <property type="nucleotide sequence ID" value="NZ_OU015430.1"/>
</dbReference>
<keyword evidence="2" id="KW-1185">Reference proteome</keyword>
<dbReference type="Proteomes" id="UP000680116">
    <property type="component" value="Chromosome"/>
</dbReference>
<name>A0ABM8UFG2_9GAMM</name>
<reference evidence="1 2" key="1">
    <citation type="submission" date="2021-04" db="EMBL/GenBank/DDBJ databases">
        <authorList>
            <person name="Rodrigo-Torres L."/>
            <person name="Arahal R. D."/>
            <person name="Lucena T."/>
        </authorList>
    </citation>
    <scope>NUCLEOTIDE SEQUENCE [LARGE SCALE GENOMIC DNA]</scope>
    <source>
        <strain evidence="1 2">CECT 30171</strain>
    </source>
</reference>
<evidence type="ECO:0008006" key="3">
    <source>
        <dbReference type="Google" id="ProtNLM"/>
    </source>
</evidence>
<protein>
    <recommendedName>
        <fullName evidence="3">Phosphoglycerate mutase</fullName>
    </recommendedName>
</protein>
<evidence type="ECO:0000313" key="2">
    <source>
        <dbReference type="Proteomes" id="UP000680116"/>
    </source>
</evidence>
<dbReference type="EMBL" id="OU015430">
    <property type="protein sequence ID" value="CAG4973282.1"/>
    <property type="molecule type" value="Genomic_DNA"/>
</dbReference>